<dbReference type="InterPro" id="IPR013762">
    <property type="entry name" value="Integrase-like_cat_sf"/>
</dbReference>
<evidence type="ECO:0000256" key="1">
    <source>
        <dbReference type="ARBA" id="ARBA00008857"/>
    </source>
</evidence>
<keyword evidence="4" id="KW-0233">DNA recombination</keyword>
<keyword evidence="8" id="KW-1185">Reference proteome</keyword>
<keyword evidence="2" id="KW-0229">DNA integration</keyword>
<evidence type="ECO:0000256" key="3">
    <source>
        <dbReference type="ARBA" id="ARBA00023125"/>
    </source>
</evidence>
<dbReference type="PROSITE" id="PS51900">
    <property type="entry name" value="CB"/>
    <property type="match status" value="1"/>
</dbReference>
<dbReference type="GO" id="GO:0003677">
    <property type="term" value="F:DNA binding"/>
    <property type="evidence" value="ECO:0007669"/>
    <property type="project" value="UniProtKB-UniRule"/>
</dbReference>
<dbReference type="KEGG" id="muc:MuYL_2547"/>
<proteinExistence type="inferred from homology"/>
<dbReference type="PANTHER" id="PTHR30349:SF64">
    <property type="entry name" value="PROPHAGE INTEGRASE INTD-RELATED"/>
    <property type="match status" value="1"/>
</dbReference>
<evidence type="ECO:0000256" key="5">
    <source>
        <dbReference type="PROSITE-ProRule" id="PRU01248"/>
    </source>
</evidence>
<dbReference type="Gene3D" id="1.10.150.130">
    <property type="match status" value="1"/>
</dbReference>
<dbReference type="PANTHER" id="PTHR30349">
    <property type="entry name" value="PHAGE INTEGRASE-RELATED"/>
    <property type="match status" value="1"/>
</dbReference>
<dbReference type="InterPro" id="IPR044068">
    <property type="entry name" value="CB"/>
</dbReference>
<evidence type="ECO:0000256" key="4">
    <source>
        <dbReference type="ARBA" id="ARBA00023172"/>
    </source>
</evidence>
<protein>
    <submittedName>
        <fullName evidence="7">Site-specific recombinase XerD</fullName>
    </submittedName>
</protein>
<dbReference type="GO" id="GO:0015074">
    <property type="term" value="P:DNA integration"/>
    <property type="evidence" value="ECO:0007669"/>
    <property type="project" value="UniProtKB-KW"/>
</dbReference>
<keyword evidence="3 5" id="KW-0238">DNA-binding</keyword>
<dbReference type="InterPro" id="IPR050090">
    <property type="entry name" value="Tyrosine_recombinase_XerCD"/>
</dbReference>
<dbReference type="GO" id="GO:0006310">
    <property type="term" value="P:DNA recombination"/>
    <property type="evidence" value="ECO:0007669"/>
    <property type="project" value="UniProtKB-KW"/>
</dbReference>
<evidence type="ECO:0000256" key="2">
    <source>
        <dbReference type="ARBA" id="ARBA00022908"/>
    </source>
</evidence>
<dbReference type="AlphaFoldDB" id="A0A223NXL0"/>
<gene>
    <name evidence="7" type="ORF">MuYL_2547</name>
</gene>
<dbReference type="Pfam" id="PF02899">
    <property type="entry name" value="Phage_int_SAM_1"/>
    <property type="match status" value="1"/>
</dbReference>
<accession>A0A223NXL0</accession>
<feature type="domain" description="Core-binding (CB)" evidence="6">
    <location>
        <begin position="87"/>
        <end position="175"/>
    </location>
</feature>
<dbReference type="OrthoDB" id="9806835at2"/>
<dbReference type="EMBL" id="CP022743">
    <property type="protein sequence ID" value="ASU34434.1"/>
    <property type="molecule type" value="Genomic_DNA"/>
</dbReference>
<sequence>MLRLNYKKATLYDAGGDLKKQWYVKYSYLNPETKKFDRFKVFKEINQENTRASRYDLANAYVVAYNEWLEKGGSPFDILPTATDENKNIIHCIDLFLEFIANGKLRDNTKRKYRIELTVFKGWLESSGFAGYDINEIKKQHIFDFVESIKKRNIKSGKTVNHYLNDIRRFFNHYMDNYDDYLERNPAAKITRDPVEEKGNIAYTDEEFNAIKKHLLIGDETHAPDPYLWLVCQVIYYTGLRNEAELPYLKCGDFDLKNKLFFVEAEIAKNKVRQPVPIYPEFLELLESLNLEQYPGDWYLFGRNDKPGPVRVGNDNFARRFRPVKKHFGFGDEYGLYCFKSKRACDLFDDGATIRDIQVLFRHADPYVTMKYLKSLGRVERGRVYDKGRKI</sequence>
<dbReference type="RefSeq" id="WP_157740812.1">
    <property type="nucleotide sequence ID" value="NZ_CP022743.1"/>
</dbReference>
<evidence type="ECO:0000313" key="7">
    <source>
        <dbReference type="EMBL" id="ASU34434.1"/>
    </source>
</evidence>
<dbReference type="InterPro" id="IPR011010">
    <property type="entry name" value="DNA_brk_join_enz"/>
</dbReference>
<organism evidence="7 8">
    <name type="scientific">Mucilaginibacter xinganensis</name>
    <dbReference type="NCBI Taxonomy" id="1234841"/>
    <lineage>
        <taxon>Bacteria</taxon>
        <taxon>Pseudomonadati</taxon>
        <taxon>Bacteroidota</taxon>
        <taxon>Sphingobacteriia</taxon>
        <taxon>Sphingobacteriales</taxon>
        <taxon>Sphingobacteriaceae</taxon>
        <taxon>Mucilaginibacter</taxon>
    </lineage>
</organism>
<dbReference type="Gene3D" id="1.10.443.10">
    <property type="entry name" value="Intergrase catalytic core"/>
    <property type="match status" value="1"/>
</dbReference>
<evidence type="ECO:0000259" key="6">
    <source>
        <dbReference type="PROSITE" id="PS51900"/>
    </source>
</evidence>
<dbReference type="CDD" id="cd00397">
    <property type="entry name" value="DNA_BRE_C"/>
    <property type="match status" value="1"/>
</dbReference>
<dbReference type="SUPFAM" id="SSF56349">
    <property type="entry name" value="DNA breaking-rejoining enzymes"/>
    <property type="match status" value="1"/>
</dbReference>
<dbReference type="Pfam" id="PF00589">
    <property type="entry name" value="Phage_integrase"/>
    <property type="match status" value="1"/>
</dbReference>
<dbReference type="InterPro" id="IPR002104">
    <property type="entry name" value="Integrase_catalytic"/>
</dbReference>
<dbReference type="InterPro" id="IPR004107">
    <property type="entry name" value="Integrase_SAM-like_N"/>
</dbReference>
<dbReference type="Proteomes" id="UP000215002">
    <property type="component" value="Chromosome"/>
</dbReference>
<dbReference type="InterPro" id="IPR010998">
    <property type="entry name" value="Integrase_recombinase_N"/>
</dbReference>
<evidence type="ECO:0000313" key="8">
    <source>
        <dbReference type="Proteomes" id="UP000215002"/>
    </source>
</evidence>
<name>A0A223NXL0_9SPHI</name>
<comment type="similarity">
    <text evidence="1">Belongs to the 'phage' integrase family.</text>
</comment>
<reference evidence="7 8" key="1">
    <citation type="submission" date="2017-08" db="EMBL/GenBank/DDBJ databases">
        <title>Complete genome sequence of Mucilaginibacter sp. strain BJC16-A31.</title>
        <authorList>
            <consortium name="Henan University of Science and Technology"/>
            <person name="You X."/>
        </authorList>
    </citation>
    <scope>NUCLEOTIDE SEQUENCE [LARGE SCALE GENOMIC DNA]</scope>
    <source>
        <strain evidence="7 8">BJC16-A31</strain>
    </source>
</reference>